<evidence type="ECO:0000313" key="4">
    <source>
        <dbReference type="Proteomes" id="UP000194137"/>
    </source>
</evidence>
<dbReference type="STRING" id="1235591.CAK95_28445"/>
<dbReference type="OrthoDB" id="9813321at2"/>
<dbReference type="Proteomes" id="UP000194137">
    <property type="component" value="Chromosome"/>
</dbReference>
<dbReference type="SMART" id="SM00834">
    <property type="entry name" value="CxxC_CXXC_SSSS"/>
    <property type="match status" value="1"/>
</dbReference>
<dbReference type="KEGG" id="psin:CAK95_28445"/>
<feature type="region of interest" description="Disordered" evidence="1">
    <location>
        <begin position="52"/>
        <end position="86"/>
    </location>
</feature>
<dbReference type="InterPro" id="IPR013429">
    <property type="entry name" value="Regulatory_FmdB_Zinc_ribbon"/>
</dbReference>
<evidence type="ECO:0000313" key="3">
    <source>
        <dbReference type="EMBL" id="ARQ02601.1"/>
    </source>
</evidence>
<protein>
    <submittedName>
        <fullName evidence="3">FmdB family transcriptional regulator</fullName>
    </submittedName>
</protein>
<dbReference type="EMBL" id="CP021112">
    <property type="protein sequence ID" value="ARQ02601.1"/>
    <property type="molecule type" value="Genomic_DNA"/>
</dbReference>
<evidence type="ECO:0000259" key="2">
    <source>
        <dbReference type="SMART" id="SM00834"/>
    </source>
</evidence>
<evidence type="ECO:0000256" key="1">
    <source>
        <dbReference type="SAM" id="MobiDB-lite"/>
    </source>
</evidence>
<name>A0A1W6ZZP8_9HYPH</name>
<feature type="region of interest" description="Disordered" evidence="1">
    <location>
        <begin position="99"/>
        <end position="119"/>
    </location>
</feature>
<dbReference type="AlphaFoldDB" id="A0A1W6ZZP8"/>
<dbReference type="NCBIfam" id="TIGR02605">
    <property type="entry name" value="CxxC_CxxC_SSSS"/>
    <property type="match status" value="1"/>
</dbReference>
<accession>A0A1W6ZZP8</accession>
<dbReference type="RefSeq" id="WP_086091031.1">
    <property type="nucleotide sequence ID" value="NZ_CP021112.1"/>
</dbReference>
<gene>
    <name evidence="3" type="ORF">CAK95_28445</name>
</gene>
<reference evidence="3 4" key="1">
    <citation type="submission" date="2017-05" db="EMBL/GenBank/DDBJ databases">
        <title>Full genome sequence of Pseudorhodoplanes sinuspersici.</title>
        <authorList>
            <person name="Dastgheib S.M.M."/>
            <person name="Shavandi M."/>
            <person name="Tirandaz H."/>
        </authorList>
    </citation>
    <scope>NUCLEOTIDE SEQUENCE [LARGE SCALE GENOMIC DNA]</scope>
    <source>
        <strain evidence="3 4">RIPI110</strain>
    </source>
</reference>
<feature type="domain" description="Putative regulatory protein FmdB zinc ribbon" evidence="2">
    <location>
        <begin position="1"/>
        <end position="41"/>
    </location>
</feature>
<organism evidence="3 4">
    <name type="scientific">Pseudorhodoplanes sinuspersici</name>
    <dbReference type="NCBI Taxonomy" id="1235591"/>
    <lineage>
        <taxon>Bacteria</taxon>
        <taxon>Pseudomonadati</taxon>
        <taxon>Pseudomonadota</taxon>
        <taxon>Alphaproteobacteria</taxon>
        <taxon>Hyphomicrobiales</taxon>
        <taxon>Pseudorhodoplanes</taxon>
    </lineage>
</organism>
<keyword evidence="4" id="KW-1185">Reference proteome</keyword>
<proteinExistence type="predicted"/>
<dbReference type="Pfam" id="PF09723">
    <property type="entry name" value="Zn_ribbon_8"/>
    <property type="match status" value="1"/>
</dbReference>
<feature type="compositionally biased region" description="Basic and acidic residues" evidence="1">
    <location>
        <begin position="52"/>
        <end position="64"/>
    </location>
</feature>
<sequence length="119" mass="12988">MPIYDYLCTSCGPFTDMRPMAEYDLPQACPDCGALAQRVILTAPHFSGLSSERRVAHATNEKNAHAPRTSAQFKAEQADRHGKGCSCCSGGSKTFSRFTARGKDGSKSFPTSRPWMISH</sequence>